<evidence type="ECO:0000313" key="2">
    <source>
        <dbReference type="Proteomes" id="UP001225072"/>
    </source>
</evidence>
<name>A0ABU0TDE9_9FLAO</name>
<dbReference type="RefSeq" id="WP_307445277.1">
    <property type="nucleotide sequence ID" value="NZ_JAUTAL010000001.1"/>
</dbReference>
<dbReference type="Gene3D" id="1.10.10.60">
    <property type="entry name" value="Homeodomain-like"/>
    <property type="match status" value="1"/>
</dbReference>
<protein>
    <submittedName>
        <fullName evidence="1">DNA-binding transcriptional regulator YiaG</fullName>
    </submittedName>
</protein>
<keyword evidence="1" id="KW-0238">DNA-binding</keyword>
<dbReference type="EMBL" id="JAUTAL010000001">
    <property type="protein sequence ID" value="MDQ1094971.1"/>
    <property type="molecule type" value="Genomic_DNA"/>
</dbReference>
<dbReference type="SUPFAM" id="SSF48295">
    <property type="entry name" value="TrpR-like"/>
    <property type="match status" value="1"/>
</dbReference>
<dbReference type="Proteomes" id="UP001225072">
    <property type="component" value="Unassembled WGS sequence"/>
</dbReference>
<evidence type="ECO:0000313" key="1">
    <source>
        <dbReference type="EMBL" id="MDQ1094971.1"/>
    </source>
</evidence>
<organism evidence="1 2">
    <name type="scientific">Chryseobacterium camelliae</name>
    <dbReference type="NCBI Taxonomy" id="1265445"/>
    <lineage>
        <taxon>Bacteria</taxon>
        <taxon>Pseudomonadati</taxon>
        <taxon>Bacteroidota</taxon>
        <taxon>Flavobacteriia</taxon>
        <taxon>Flavobacteriales</taxon>
        <taxon>Weeksellaceae</taxon>
        <taxon>Chryseobacterium group</taxon>
        <taxon>Chryseobacterium</taxon>
    </lineage>
</organism>
<accession>A0ABU0TDE9</accession>
<comment type="caution">
    <text evidence="1">The sequence shown here is derived from an EMBL/GenBank/DDBJ whole genome shotgun (WGS) entry which is preliminary data.</text>
</comment>
<reference evidence="1 2" key="1">
    <citation type="submission" date="2023-07" db="EMBL/GenBank/DDBJ databases">
        <title>Functional and genomic diversity of the sorghum phyllosphere microbiome.</title>
        <authorList>
            <person name="Shade A."/>
        </authorList>
    </citation>
    <scope>NUCLEOTIDE SEQUENCE [LARGE SCALE GENOMIC DNA]</scope>
    <source>
        <strain evidence="1 2">SORGH_AS_1064</strain>
    </source>
</reference>
<gene>
    <name evidence="1" type="ORF">QE404_000118</name>
</gene>
<dbReference type="GO" id="GO:0003677">
    <property type="term" value="F:DNA binding"/>
    <property type="evidence" value="ECO:0007669"/>
    <property type="project" value="UniProtKB-KW"/>
</dbReference>
<dbReference type="InterPro" id="IPR010921">
    <property type="entry name" value="Trp_repressor/repl_initiator"/>
</dbReference>
<keyword evidence="2" id="KW-1185">Reference proteome</keyword>
<sequence>MDTLPTSPDYRKIYRDMISIKYPDKEPICQSILNKKEFTVLDIIRLNNLITGTGNKTSLASNQKLRAYDRATVMQILEYQKKNGLNNTQLAKHFKLSRNSVAKWKKKYCEENHG</sequence>
<proteinExistence type="predicted"/>